<dbReference type="PROSITE" id="PS01152">
    <property type="entry name" value="HESB"/>
    <property type="match status" value="1"/>
</dbReference>
<evidence type="ECO:0000313" key="4">
    <source>
        <dbReference type="Proteomes" id="UP000075653"/>
    </source>
</evidence>
<dbReference type="GO" id="GO:0005506">
    <property type="term" value="F:iron ion binding"/>
    <property type="evidence" value="ECO:0007669"/>
    <property type="project" value="TreeGrafter"/>
</dbReference>
<evidence type="ECO:0000313" key="2">
    <source>
        <dbReference type="EMBL" id="KXW57771.1"/>
    </source>
</evidence>
<evidence type="ECO:0000259" key="1">
    <source>
        <dbReference type="Pfam" id="PF01521"/>
    </source>
</evidence>
<protein>
    <submittedName>
        <fullName evidence="2">Iron-binding protein IscA</fullName>
    </submittedName>
    <submittedName>
        <fullName evidence="3">Iron-sulfur cluster assembly accessory protein</fullName>
    </submittedName>
</protein>
<dbReference type="PANTHER" id="PTHR43011">
    <property type="entry name" value="IRON-SULFUR CLUSTER ASSEMBLY 2 HOMOLOG, MITOCHONDRIAL"/>
    <property type="match status" value="1"/>
</dbReference>
<dbReference type="Proteomes" id="UP000683551">
    <property type="component" value="Chromosome"/>
</dbReference>
<dbReference type="InterPro" id="IPR016092">
    <property type="entry name" value="ATAP"/>
</dbReference>
<gene>
    <name evidence="2" type="primary">iscA_3</name>
    <name evidence="2" type="ORF">FEMY_17050</name>
    <name evidence="3" type="ORF">JZL65_00480</name>
</gene>
<dbReference type="AlphaFoldDB" id="A0A8F3DTA0"/>
<dbReference type="InterPro" id="IPR017870">
    <property type="entry name" value="FeS_cluster_insertion_CS"/>
</dbReference>
<dbReference type="Gene3D" id="2.60.300.12">
    <property type="entry name" value="HesB-like domain"/>
    <property type="match status" value="1"/>
</dbReference>
<feature type="domain" description="Core" evidence="1">
    <location>
        <begin position="1"/>
        <end position="102"/>
    </location>
</feature>
<reference evidence="3" key="2">
    <citation type="submission" date="2021-02" db="EMBL/GenBank/DDBJ databases">
        <title>Comparative genomics of Ferrovum myxofaciens strains, predominant extremophile bacteria forming large biofilm stalactites in acid mine ecosystems.</title>
        <authorList>
            <person name="Burkartova K."/>
            <person name="Ridl J."/>
            <person name="Pajer P."/>
            <person name="Falteisek L."/>
        </authorList>
    </citation>
    <scope>NUCLEOTIDE SEQUENCE</scope>
    <source>
        <strain evidence="3">MI1III</strain>
    </source>
</reference>
<accession>A0A8F3DTA0</accession>
<dbReference type="NCBIfam" id="TIGR00049">
    <property type="entry name" value="iron-sulfur cluster assembly accessory protein"/>
    <property type="match status" value="1"/>
</dbReference>
<dbReference type="InterPro" id="IPR035903">
    <property type="entry name" value="HesB-like_dom_sf"/>
</dbReference>
<dbReference type="GO" id="GO:0051537">
    <property type="term" value="F:2 iron, 2 sulfur cluster binding"/>
    <property type="evidence" value="ECO:0007669"/>
    <property type="project" value="TreeGrafter"/>
</dbReference>
<dbReference type="SUPFAM" id="SSF89360">
    <property type="entry name" value="HesB-like domain"/>
    <property type="match status" value="1"/>
</dbReference>
<evidence type="ECO:0000313" key="3">
    <source>
        <dbReference type="EMBL" id="QWY77599.1"/>
    </source>
</evidence>
<dbReference type="GO" id="GO:0051539">
    <property type="term" value="F:4 iron, 4 sulfur cluster binding"/>
    <property type="evidence" value="ECO:0007669"/>
    <property type="project" value="TreeGrafter"/>
</dbReference>
<proteinExistence type="predicted"/>
<name>A0A8F3DTA0_9PROT</name>
<dbReference type="Pfam" id="PF01521">
    <property type="entry name" value="Fe-S_biosyn"/>
    <property type="match status" value="1"/>
</dbReference>
<dbReference type="EMBL" id="LRRD01000038">
    <property type="protein sequence ID" value="KXW57771.1"/>
    <property type="molecule type" value="Genomic_DNA"/>
</dbReference>
<dbReference type="PATRIC" id="fig|1789004.3.peg.1740"/>
<reference evidence="2 4" key="1">
    <citation type="submission" date="2016-01" db="EMBL/GenBank/DDBJ databases">
        <title>Genome sequence of the acidophilic iron oxidising Ferrovum strain Z-31.</title>
        <authorList>
            <person name="Poehlein A."/>
            <person name="Ullrich S.R."/>
            <person name="Schloemann M."/>
            <person name="Muehling M."/>
            <person name="Daniel R."/>
        </authorList>
    </citation>
    <scope>NUCLEOTIDE SEQUENCE [LARGE SCALE GENOMIC DNA]</scope>
    <source>
        <strain evidence="2 4">Z-31</strain>
    </source>
</reference>
<dbReference type="Proteomes" id="UP000075653">
    <property type="component" value="Unassembled WGS sequence"/>
</dbReference>
<dbReference type="InterPro" id="IPR000361">
    <property type="entry name" value="ATAP_core_dom"/>
</dbReference>
<dbReference type="RefSeq" id="WP_062188238.1">
    <property type="nucleotide sequence ID" value="NZ_CP053675.1"/>
</dbReference>
<dbReference type="EMBL" id="CP071137">
    <property type="protein sequence ID" value="QWY77599.1"/>
    <property type="molecule type" value="Genomic_DNA"/>
</dbReference>
<keyword evidence="4" id="KW-1185">Reference proteome</keyword>
<dbReference type="GO" id="GO:0016226">
    <property type="term" value="P:iron-sulfur cluster assembly"/>
    <property type="evidence" value="ECO:0007669"/>
    <property type="project" value="InterPro"/>
</dbReference>
<sequence length="110" mass="11808">MTVMMTESAARHVQVKSGAVGGIGLRLGVKQAGCTGFAYVFDIAREIGEADSVFESFGVKLVIDQRSLPYLKGSQLDYVREGLSQVFKVNNPNIKASCGCGESFSVEEKP</sequence>
<dbReference type="PANTHER" id="PTHR43011:SF1">
    <property type="entry name" value="IRON-SULFUR CLUSTER ASSEMBLY 2 HOMOLOG, MITOCHONDRIAL"/>
    <property type="match status" value="1"/>
</dbReference>
<accession>A0A149VX04</accession>
<organism evidence="2 4">
    <name type="scientific">Ferrovum myxofaciens</name>
    <dbReference type="NCBI Taxonomy" id="416213"/>
    <lineage>
        <taxon>Bacteria</taxon>
        <taxon>Pseudomonadati</taxon>
        <taxon>Pseudomonadota</taxon>
        <taxon>Betaproteobacteria</taxon>
        <taxon>Ferrovales</taxon>
        <taxon>Ferrovaceae</taxon>
        <taxon>Ferrovum</taxon>
    </lineage>
</organism>